<feature type="domain" description="Calcium-mediated lectin" evidence="1">
    <location>
        <begin position="150"/>
        <end position="259"/>
    </location>
</feature>
<evidence type="ECO:0000313" key="3">
    <source>
        <dbReference type="Proteomes" id="UP000294200"/>
    </source>
</evidence>
<gene>
    <name evidence="2" type="ORF">BZM27_31865</name>
</gene>
<dbReference type="AlphaFoldDB" id="A0A4R0XAP7"/>
<dbReference type="InterPro" id="IPR036684">
    <property type="entry name" value="Ca_lectin_sf"/>
</dbReference>
<accession>A0A4R0XAP7</accession>
<name>A0A4R0XAP7_9BURK</name>
<dbReference type="Pfam" id="PF07472">
    <property type="entry name" value="PA-IIL"/>
    <property type="match status" value="1"/>
</dbReference>
<dbReference type="Proteomes" id="UP000294200">
    <property type="component" value="Unassembled WGS sequence"/>
</dbReference>
<dbReference type="Gene3D" id="2.60.120.400">
    <property type="entry name" value="Calcium-mediated lectin"/>
    <property type="match status" value="1"/>
</dbReference>
<organism evidence="2 3">
    <name type="scientific">Paraburkholderia steynii</name>
    <dbReference type="NCBI Taxonomy" id="1245441"/>
    <lineage>
        <taxon>Bacteria</taxon>
        <taxon>Pseudomonadati</taxon>
        <taxon>Pseudomonadota</taxon>
        <taxon>Betaproteobacteria</taxon>
        <taxon>Burkholderiales</taxon>
        <taxon>Burkholderiaceae</taxon>
        <taxon>Paraburkholderia</taxon>
    </lineage>
</organism>
<dbReference type="Gene3D" id="2.80.10.50">
    <property type="match status" value="1"/>
</dbReference>
<keyword evidence="3" id="KW-1185">Reference proteome</keyword>
<evidence type="ECO:0000259" key="1">
    <source>
        <dbReference type="Pfam" id="PF07472"/>
    </source>
</evidence>
<dbReference type="EMBL" id="MWML01000151">
    <property type="protein sequence ID" value="TCG05705.1"/>
    <property type="molecule type" value="Genomic_DNA"/>
</dbReference>
<dbReference type="SUPFAM" id="SSF82026">
    <property type="entry name" value="Calcium-mediated lectin"/>
    <property type="match status" value="1"/>
</dbReference>
<evidence type="ECO:0000313" key="2">
    <source>
        <dbReference type="EMBL" id="TCG05705.1"/>
    </source>
</evidence>
<sequence>MDMDSSTISFKASNGLFVGRDENTNVILARTESLDAFCKFTVQVVAPGKITLLGDNGLYLSRTHEDFAFSSGDCIWAGKKSVDETCVFSYQDTPASPSVVLKADNGLYISLWSSQDVEDVLAPTKKDIDPSCYFQLIGSIPGSNVRDGTFKLPPNTRFGVTGLVNSAAAQQIDVFIGDDPKPHTLTGKPGTQDGQMGTMILESDATGHVRLTVTANGRESKVISRQVDLNQTVYFGLLGSEDGTDNDYNDCLAILNWPLG</sequence>
<comment type="caution">
    <text evidence="2">The sequence shown here is derived from an EMBL/GenBank/DDBJ whole genome shotgun (WGS) entry which is preliminary data.</text>
</comment>
<protein>
    <recommendedName>
        <fullName evidence="1">Calcium-mediated lectin domain-containing protein</fullName>
    </recommendedName>
</protein>
<proteinExistence type="predicted"/>
<dbReference type="SUPFAM" id="SSF50405">
    <property type="entry name" value="Actin-crosslinking proteins"/>
    <property type="match status" value="1"/>
</dbReference>
<dbReference type="InterPro" id="IPR010907">
    <property type="entry name" value="Ca-mediated_lectin"/>
</dbReference>
<reference evidence="2 3" key="1">
    <citation type="submission" date="2017-02" db="EMBL/GenBank/DDBJ databases">
        <title>Paraburkholderia sophoroidis sp. nov. and Paraburkholderia steynii sp. nov. rhizobial symbionts of the fynbos legume Hypocalyptus sophoroides.</title>
        <authorList>
            <person name="Steenkamp E.T."/>
            <person name="Beukes C.W."/>
            <person name="Van Zyl E."/>
            <person name="Avontuur J."/>
            <person name="Chan W.Y."/>
            <person name="Hassen A."/>
            <person name="Palmer M."/>
            <person name="Mthombeni L."/>
            <person name="Phalane F."/>
            <person name="Sereme K."/>
            <person name="Venter S.N."/>
        </authorList>
    </citation>
    <scope>NUCLEOTIDE SEQUENCE [LARGE SCALE GENOMIC DNA]</scope>
    <source>
        <strain evidence="2 3">HC1.1ba</strain>
    </source>
</reference>
<dbReference type="CDD" id="cd00257">
    <property type="entry name" value="beta-trefoil_FSCN-like"/>
    <property type="match status" value="1"/>
</dbReference>
<dbReference type="InterPro" id="IPR008999">
    <property type="entry name" value="Actin-crosslinking"/>
</dbReference>